<evidence type="ECO:0000313" key="1">
    <source>
        <dbReference type="EMBL" id="CAL1401045.1"/>
    </source>
</evidence>
<protein>
    <submittedName>
        <fullName evidence="1">Uncharacterized protein</fullName>
    </submittedName>
</protein>
<dbReference type="EMBL" id="OZ034820">
    <property type="protein sequence ID" value="CAL1401045.1"/>
    <property type="molecule type" value="Genomic_DNA"/>
</dbReference>
<evidence type="ECO:0000313" key="2">
    <source>
        <dbReference type="Proteomes" id="UP001497516"/>
    </source>
</evidence>
<name>A0AAV2FUJ4_9ROSI</name>
<dbReference type="Proteomes" id="UP001497516">
    <property type="component" value="Chromosome 7"/>
</dbReference>
<reference evidence="1 2" key="1">
    <citation type="submission" date="2024-04" db="EMBL/GenBank/DDBJ databases">
        <authorList>
            <person name="Fracassetti M."/>
        </authorList>
    </citation>
    <scope>NUCLEOTIDE SEQUENCE [LARGE SCALE GENOMIC DNA]</scope>
</reference>
<proteinExistence type="predicted"/>
<gene>
    <name evidence="1" type="ORF">LTRI10_LOCUS41128</name>
</gene>
<accession>A0AAV2FUJ4</accession>
<organism evidence="1 2">
    <name type="scientific">Linum trigynum</name>
    <dbReference type="NCBI Taxonomy" id="586398"/>
    <lineage>
        <taxon>Eukaryota</taxon>
        <taxon>Viridiplantae</taxon>
        <taxon>Streptophyta</taxon>
        <taxon>Embryophyta</taxon>
        <taxon>Tracheophyta</taxon>
        <taxon>Spermatophyta</taxon>
        <taxon>Magnoliopsida</taxon>
        <taxon>eudicotyledons</taxon>
        <taxon>Gunneridae</taxon>
        <taxon>Pentapetalae</taxon>
        <taxon>rosids</taxon>
        <taxon>fabids</taxon>
        <taxon>Malpighiales</taxon>
        <taxon>Linaceae</taxon>
        <taxon>Linum</taxon>
    </lineage>
</organism>
<keyword evidence="2" id="KW-1185">Reference proteome</keyword>
<dbReference type="AlphaFoldDB" id="A0AAV2FUJ4"/>
<sequence>MIDNLSSSQSQLSIEDHYRVWHECLCKLQTLMVKQDAEWERRDTEFTRLLSLISKRVTAVQSPPTAATSPLHDEKKDQTAIEELMAAAIPISQETMNCVGTNEKRALAAGIPAAALNQGKETPGATDK</sequence>